<evidence type="ECO:0000313" key="3">
    <source>
        <dbReference type="Proteomes" id="UP001501251"/>
    </source>
</evidence>
<dbReference type="InterPro" id="IPR001434">
    <property type="entry name" value="OmcB-like_DUF11"/>
</dbReference>
<feature type="domain" description="DUF11" evidence="1">
    <location>
        <begin position="44"/>
        <end position="163"/>
    </location>
</feature>
<keyword evidence="3" id="KW-1185">Reference proteome</keyword>
<dbReference type="EMBL" id="BAABAQ010000026">
    <property type="protein sequence ID" value="GAA4211041.1"/>
    <property type="molecule type" value="Genomic_DNA"/>
</dbReference>
<dbReference type="Gene3D" id="2.60.40.10">
    <property type="entry name" value="Immunoglobulins"/>
    <property type="match status" value="1"/>
</dbReference>
<dbReference type="Pfam" id="PF01345">
    <property type="entry name" value="DUF11"/>
    <property type="match status" value="1"/>
</dbReference>
<sequence>MVGGSVFGEYAAVRIVAGVICLVLAAAPRGALASPEDDAWGGADLSVRLTVSPKRAQPGQPLTYRAEVRNDGPGDAVLPLLTVRLPEEVVVIGVDVAECLPGTVAGAAAGVVVCPSTKDVLAGQTGGVTITGLVRSGARGPLEATATLSSEVVDDDETDNSSRTLTEVGEGADLAVRLSRATRAGRLVTVAAVVRNRGPRRVHDAGVLFDTGGARLMSARGARCDSHPAYVGCRLRTVGAGRRVSFLLAFVARAHAPRAEATVYSLRLGDRRPANNTARFSLR</sequence>
<accession>A0ABP8BNI5</accession>
<name>A0ABP8BNI5_9ACTN</name>
<dbReference type="NCBIfam" id="TIGR01451">
    <property type="entry name" value="B_ant_repeat"/>
    <property type="match status" value="1"/>
</dbReference>
<protein>
    <recommendedName>
        <fullName evidence="1">DUF11 domain-containing protein</fullName>
    </recommendedName>
</protein>
<dbReference type="InterPro" id="IPR013783">
    <property type="entry name" value="Ig-like_fold"/>
</dbReference>
<dbReference type="Proteomes" id="UP001501251">
    <property type="component" value="Unassembled WGS sequence"/>
</dbReference>
<organism evidence="2 3">
    <name type="scientific">Streptosporangium oxazolinicum</name>
    <dbReference type="NCBI Taxonomy" id="909287"/>
    <lineage>
        <taxon>Bacteria</taxon>
        <taxon>Bacillati</taxon>
        <taxon>Actinomycetota</taxon>
        <taxon>Actinomycetes</taxon>
        <taxon>Streptosporangiales</taxon>
        <taxon>Streptosporangiaceae</taxon>
        <taxon>Streptosporangium</taxon>
    </lineage>
</organism>
<gene>
    <name evidence="2" type="ORF">GCM10022252_79650</name>
</gene>
<proteinExistence type="predicted"/>
<evidence type="ECO:0000259" key="1">
    <source>
        <dbReference type="Pfam" id="PF01345"/>
    </source>
</evidence>
<dbReference type="InterPro" id="IPR047589">
    <property type="entry name" value="DUF11_rpt"/>
</dbReference>
<comment type="caution">
    <text evidence="2">The sequence shown here is derived from an EMBL/GenBank/DDBJ whole genome shotgun (WGS) entry which is preliminary data.</text>
</comment>
<dbReference type="RefSeq" id="WP_344923538.1">
    <property type="nucleotide sequence ID" value="NZ_BAABAQ010000026.1"/>
</dbReference>
<evidence type="ECO:0000313" key="2">
    <source>
        <dbReference type="EMBL" id="GAA4211041.1"/>
    </source>
</evidence>
<reference evidence="3" key="1">
    <citation type="journal article" date="2019" name="Int. J. Syst. Evol. Microbiol.">
        <title>The Global Catalogue of Microorganisms (GCM) 10K type strain sequencing project: providing services to taxonomists for standard genome sequencing and annotation.</title>
        <authorList>
            <consortium name="The Broad Institute Genomics Platform"/>
            <consortium name="The Broad Institute Genome Sequencing Center for Infectious Disease"/>
            <person name="Wu L."/>
            <person name="Ma J."/>
        </authorList>
    </citation>
    <scope>NUCLEOTIDE SEQUENCE [LARGE SCALE GENOMIC DNA]</scope>
    <source>
        <strain evidence="3">JCM 17388</strain>
    </source>
</reference>